<proteinExistence type="predicted"/>
<protein>
    <submittedName>
        <fullName evidence="1">Uncharacterized protein</fullName>
    </submittedName>
</protein>
<dbReference type="AlphaFoldDB" id="A0A8D8TUP7"/>
<dbReference type="EMBL" id="HBUF01640772">
    <property type="protein sequence ID" value="CAG6784935.1"/>
    <property type="molecule type" value="Transcribed_RNA"/>
</dbReference>
<dbReference type="EMBL" id="HBUF01307702">
    <property type="protein sequence ID" value="CAG6692527.1"/>
    <property type="molecule type" value="Transcribed_RNA"/>
</dbReference>
<name>A0A8D8TUP7_9HEMI</name>
<organism evidence="1">
    <name type="scientific">Cacopsylla melanoneura</name>
    <dbReference type="NCBI Taxonomy" id="428564"/>
    <lineage>
        <taxon>Eukaryota</taxon>
        <taxon>Metazoa</taxon>
        <taxon>Ecdysozoa</taxon>
        <taxon>Arthropoda</taxon>
        <taxon>Hexapoda</taxon>
        <taxon>Insecta</taxon>
        <taxon>Pterygota</taxon>
        <taxon>Neoptera</taxon>
        <taxon>Paraneoptera</taxon>
        <taxon>Hemiptera</taxon>
        <taxon>Sternorrhyncha</taxon>
        <taxon>Psylloidea</taxon>
        <taxon>Psyllidae</taxon>
        <taxon>Psyllinae</taxon>
        <taxon>Cacopsylla</taxon>
    </lineage>
</organism>
<accession>A0A8D8TUP7</accession>
<evidence type="ECO:0000313" key="1">
    <source>
        <dbReference type="EMBL" id="CAG6692527.1"/>
    </source>
</evidence>
<reference evidence="1" key="1">
    <citation type="submission" date="2021-05" db="EMBL/GenBank/DDBJ databases">
        <authorList>
            <person name="Alioto T."/>
            <person name="Alioto T."/>
            <person name="Gomez Garrido J."/>
        </authorList>
    </citation>
    <scope>NUCLEOTIDE SEQUENCE</scope>
</reference>
<dbReference type="EMBL" id="HBUF01307703">
    <property type="protein sequence ID" value="CAG6692529.1"/>
    <property type="molecule type" value="Transcribed_RNA"/>
</dbReference>
<sequence length="102" mass="11584">MMRYSRLEQRLGLVEGFNFARNLFHAAHNFFRRLINLLNSGRVVPQIRPSTLEHSRHASANHCFIVGKTDLHPDVALVVGRGHEFGGIELYLGFDEGNNLLT</sequence>